<dbReference type="InterPro" id="IPR006207">
    <property type="entry name" value="Cys_knot_C"/>
</dbReference>
<dbReference type="PANTHER" id="PTHR15283:SF4">
    <property type="entry name" value="BURSICON"/>
    <property type="match status" value="1"/>
</dbReference>
<accession>A0A2G8KYL4</accession>
<evidence type="ECO:0000256" key="3">
    <source>
        <dbReference type="ARBA" id="ARBA00022729"/>
    </source>
</evidence>
<sequence length="233" mass="26369">MSDRQYGLTGKTNLNKRLVCFDHLGAPHWRANLTPYHHSSSFKMDPVYFSSLIQFVFILPALLSQADSSLDNHPGASREQTVDSSQFPITNPMNALRHGTGPYRSGGGSSLPHELRIEPDKILKPSSEELIDSGTSYLRDDWCKAYTLRQRIEEPGCISRIITNRLCYGQCNSFYIPKQSNDYNQAFQSCSFCKPQKVAYITVTLRCPGQDPPIKTKRVKRIKKCRCMAIDVS</sequence>
<dbReference type="AlphaFoldDB" id="A0A2G8KYL4"/>
<dbReference type="InterPro" id="IPR029034">
    <property type="entry name" value="Cystine-knot_cytokine"/>
</dbReference>
<comment type="caution">
    <text evidence="7">The sequence shown here is derived from an EMBL/GenBank/DDBJ whole genome shotgun (WGS) entry which is preliminary data.</text>
</comment>
<dbReference type="GO" id="GO:0038098">
    <property type="term" value="P:sequestering of BMP from receptor via BMP binding"/>
    <property type="evidence" value="ECO:0007669"/>
    <property type="project" value="TreeGrafter"/>
</dbReference>
<name>A0A2G8KYL4_STIJA</name>
<keyword evidence="8" id="KW-1185">Reference proteome</keyword>
<proteinExistence type="predicted"/>
<dbReference type="Gene3D" id="2.10.90.10">
    <property type="entry name" value="Cystine-knot cytokines"/>
    <property type="match status" value="1"/>
</dbReference>
<keyword evidence="3" id="KW-0732">Signal</keyword>
<dbReference type="SMART" id="SM00041">
    <property type="entry name" value="CT"/>
    <property type="match status" value="1"/>
</dbReference>
<dbReference type="InterPro" id="IPR004133">
    <property type="entry name" value="DAN_dom"/>
</dbReference>
<dbReference type="Pfam" id="PF03045">
    <property type="entry name" value="DAN"/>
    <property type="match status" value="1"/>
</dbReference>
<evidence type="ECO:0000313" key="8">
    <source>
        <dbReference type="Proteomes" id="UP000230750"/>
    </source>
</evidence>
<evidence type="ECO:0000256" key="2">
    <source>
        <dbReference type="ARBA" id="ARBA00022525"/>
    </source>
</evidence>
<gene>
    <name evidence="7" type="ORF">BSL78_10006</name>
</gene>
<dbReference type="GO" id="GO:0036122">
    <property type="term" value="F:BMP binding"/>
    <property type="evidence" value="ECO:0007669"/>
    <property type="project" value="TreeGrafter"/>
</dbReference>
<comment type="subcellular location">
    <subcellularLocation>
        <location evidence="1">Secreted</location>
    </subcellularLocation>
</comment>
<dbReference type="Proteomes" id="UP000230750">
    <property type="component" value="Unassembled WGS sequence"/>
</dbReference>
<keyword evidence="4" id="KW-1015">Disulfide bond</keyword>
<feature type="region of interest" description="Disordered" evidence="5">
    <location>
        <begin position="69"/>
        <end position="89"/>
    </location>
</feature>
<evidence type="ECO:0000259" key="6">
    <source>
        <dbReference type="SMART" id="SM00041"/>
    </source>
</evidence>
<dbReference type="GO" id="GO:0048018">
    <property type="term" value="F:receptor ligand activity"/>
    <property type="evidence" value="ECO:0007669"/>
    <property type="project" value="TreeGrafter"/>
</dbReference>
<dbReference type="PANTHER" id="PTHR15283">
    <property type="entry name" value="GREMLIN 1"/>
    <property type="match status" value="1"/>
</dbReference>
<keyword evidence="2" id="KW-0964">Secreted</keyword>
<organism evidence="7 8">
    <name type="scientific">Stichopus japonicus</name>
    <name type="common">Sea cucumber</name>
    <dbReference type="NCBI Taxonomy" id="307972"/>
    <lineage>
        <taxon>Eukaryota</taxon>
        <taxon>Metazoa</taxon>
        <taxon>Echinodermata</taxon>
        <taxon>Eleutherozoa</taxon>
        <taxon>Echinozoa</taxon>
        <taxon>Holothuroidea</taxon>
        <taxon>Aspidochirotacea</taxon>
        <taxon>Aspidochirotida</taxon>
        <taxon>Stichopodidae</taxon>
        <taxon>Apostichopus</taxon>
    </lineage>
</organism>
<evidence type="ECO:0000313" key="7">
    <source>
        <dbReference type="EMBL" id="PIK53087.1"/>
    </source>
</evidence>
<dbReference type="GO" id="GO:0005615">
    <property type="term" value="C:extracellular space"/>
    <property type="evidence" value="ECO:0007669"/>
    <property type="project" value="TreeGrafter"/>
</dbReference>
<evidence type="ECO:0000256" key="5">
    <source>
        <dbReference type="SAM" id="MobiDB-lite"/>
    </source>
</evidence>
<evidence type="ECO:0000256" key="1">
    <source>
        <dbReference type="ARBA" id="ARBA00004613"/>
    </source>
</evidence>
<protein>
    <submittedName>
        <fullName evidence="7">Putative gremlin-2</fullName>
    </submittedName>
</protein>
<dbReference type="STRING" id="307972.A0A2G8KYL4"/>
<dbReference type="OrthoDB" id="10061784at2759"/>
<reference evidence="7 8" key="1">
    <citation type="journal article" date="2017" name="PLoS Biol.">
        <title>The sea cucumber genome provides insights into morphological evolution and visceral regeneration.</title>
        <authorList>
            <person name="Zhang X."/>
            <person name="Sun L."/>
            <person name="Yuan J."/>
            <person name="Sun Y."/>
            <person name="Gao Y."/>
            <person name="Zhang L."/>
            <person name="Li S."/>
            <person name="Dai H."/>
            <person name="Hamel J.F."/>
            <person name="Liu C."/>
            <person name="Yu Y."/>
            <person name="Liu S."/>
            <person name="Lin W."/>
            <person name="Guo K."/>
            <person name="Jin S."/>
            <person name="Xu P."/>
            <person name="Storey K.B."/>
            <person name="Huan P."/>
            <person name="Zhang T."/>
            <person name="Zhou Y."/>
            <person name="Zhang J."/>
            <person name="Lin C."/>
            <person name="Li X."/>
            <person name="Xing L."/>
            <person name="Huo D."/>
            <person name="Sun M."/>
            <person name="Wang L."/>
            <person name="Mercier A."/>
            <person name="Li F."/>
            <person name="Yang H."/>
            <person name="Xiang J."/>
        </authorList>
    </citation>
    <scope>NUCLEOTIDE SEQUENCE [LARGE SCALE GENOMIC DNA]</scope>
    <source>
        <strain evidence="7">Shaxun</strain>
        <tissue evidence="7">Muscle</tissue>
    </source>
</reference>
<dbReference type="GO" id="GO:0009887">
    <property type="term" value="P:animal organ morphogenesis"/>
    <property type="evidence" value="ECO:0007669"/>
    <property type="project" value="TreeGrafter"/>
</dbReference>
<feature type="domain" description="CTCK" evidence="6">
    <location>
        <begin position="145"/>
        <end position="232"/>
    </location>
</feature>
<feature type="compositionally biased region" description="Polar residues" evidence="5">
    <location>
        <begin position="78"/>
        <end position="89"/>
    </location>
</feature>
<dbReference type="EMBL" id="MRZV01000301">
    <property type="protein sequence ID" value="PIK53087.1"/>
    <property type="molecule type" value="Genomic_DNA"/>
</dbReference>
<evidence type="ECO:0000256" key="4">
    <source>
        <dbReference type="ARBA" id="ARBA00023157"/>
    </source>
</evidence>